<dbReference type="PANTHER" id="PTHR12703:SF3">
    <property type="entry name" value="ABR032WP"/>
    <property type="match status" value="1"/>
</dbReference>
<organism evidence="7 8">
    <name type="scientific">Henningerozyma blattae (strain ATCC 34711 / CBS 6284 / DSM 70876 / NBRC 10599 / NRRL Y-10934 / UCD 77-7)</name>
    <name type="common">Yeast</name>
    <name type="synonym">Tetrapisispora blattae</name>
    <dbReference type="NCBI Taxonomy" id="1071380"/>
    <lineage>
        <taxon>Eukaryota</taxon>
        <taxon>Fungi</taxon>
        <taxon>Dikarya</taxon>
        <taxon>Ascomycota</taxon>
        <taxon>Saccharomycotina</taxon>
        <taxon>Saccharomycetes</taxon>
        <taxon>Saccharomycetales</taxon>
        <taxon>Saccharomycetaceae</taxon>
        <taxon>Henningerozyma</taxon>
    </lineage>
</organism>
<evidence type="ECO:0000313" key="7">
    <source>
        <dbReference type="EMBL" id="CCH62065.1"/>
    </source>
</evidence>
<sequence length="278" mass="33016">MPRKIKVIKKKSHEKKKDPLAQEKLLWTIGHSMMLVLGLIFSITYFYHAILFFKYRDIKWLFLKSKSEYSIVTGTRWFHKLLKWAPQILYRLALVGGVLAYSTTMKQNCKGWSPTWYDLLSSENFQTLMIVLLWLFTFGKSFYRILPLMANSLIHLMNKKYEMTNEVDDKLNSDVARKHSKILKLIAYSEVFLMITLFLDTFLMKYGTAGVSLILYLGIFWLRLIYSPYLQFTVLSILIKMDKVVPKSKKKQWEKLKTFLKENREKREKRQEAYKATA</sequence>
<gene>
    <name evidence="7" type="primary">TBLA0G01170</name>
    <name evidence="7" type="ORF">TBLA_0G01170</name>
</gene>
<dbReference type="GO" id="GO:0016020">
    <property type="term" value="C:membrane"/>
    <property type="evidence" value="ECO:0007669"/>
    <property type="project" value="UniProtKB-SubCell"/>
</dbReference>
<dbReference type="EMBL" id="HE806322">
    <property type="protein sequence ID" value="CCH62065.1"/>
    <property type="molecule type" value="Genomic_DNA"/>
</dbReference>
<evidence type="ECO:0000256" key="2">
    <source>
        <dbReference type="ARBA" id="ARBA00007322"/>
    </source>
</evidence>
<evidence type="ECO:0000256" key="5">
    <source>
        <dbReference type="ARBA" id="ARBA00023136"/>
    </source>
</evidence>
<keyword evidence="8" id="KW-1185">Reference proteome</keyword>
<dbReference type="GO" id="GO:0071786">
    <property type="term" value="P:endoplasmic reticulum tubular network organization"/>
    <property type="evidence" value="ECO:0007669"/>
    <property type="project" value="TreeGrafter"/>
</dbReference>
<dbReference type="InterPro" id="IPR005344">
    <property type="entry name" value="TMEM33/Pom33"/>
</dbReference>
<feature type="transmembrane region" description="Helical" evidence="6">
    <location>
        <begin position="125"/>
        <end position="143"/>
    </location>
</feature>
<feature type="transmembrane region" description="Helical" evidence="6">
    <location>
        <begin position="185"/>
        <end position="207"/>
    </location>
</feature>
<keyword evidence="5 6" id="KW-0472">Membrane</keyword>
<feature type="transmembrane region" description="Helical" evidence="6">
    <location>
        <begin position="25"/>
        <end position="53"/>
    </location>
</feature>
<dbReference type="GeneID" id="14497197"/>
<dbReference type="PANTHER" id="PTHR12703">
    <property type="entry name" value="TRANSMEMBRANE PROTEIN 33"/>
    <property type="match status" value="1"/>
</dbReference>
<dbReference type="Proteomes" id="UP000002866">
    <property type="component" value="Chromosome 7"/>
</dbReference>
<accession>I2H6R3</accession>
<dbReference type="GO" id="GO:0005783">
    <property type="term" value="C:endoplasmic reticulum"/>
    <property type="evidence" value="ECO:0007669"/>
    <property type="project" value="TreeGrafter"/>
</dbReference>
<reference evidence="7 8" key="1">
    <citation type="journal article" date="2011" name="Proc. Natl. Acad. Sci. U.S.A.">
        <title>Evolutionary erosion of yeast sex chromosomes by mating-type switching accidents.</title>
        <authorList>
            <person name="Gordon J.L."/>
            <person name="Armisen D."/>
            <person name="Proux-Wera E."/>
            <person name="Oheigeartaigh S.S."/>
            <person name="Byrne K.P."/>
            <person name="Wolfe K.H."/>
        </authorList>
    </citation>
    <scope>NUCLEOTIDE SEQUENCE [LARGE SCALE GENOMIC DNA]</scope>
    <source>
        <strain evidence="8">ATCC 34711 / CBS 6284 / DSM 70876 / NBRC 10599 / NRRL Y-10934 / UCD 77-7</strain>
    </source>
</reference>
<dbReference type="HOGENOM" id="CLU_074989_0_0_1"/>
<dbReference type="Pfam" id="PF03661">
    <property type="entry name" value="TMEM33_Pom33"/>
    <property type="match status" value="1"/>
</dbReference>
<evidence type="ECO:0000256" key="1">
    <source>
        <dbReference type="ARBA" id="ARBA00004141"/>
    </source>
</evidence>
<dbReference type="eggNOG" id="ENOG502QRJ1">
    <property type="taxonomic scope" value="Eukaryota"/>
</dbReference>
<protein>
    <submittedName>
        <fullName evidence="7">Uncharacterized protein</fullName>
    </submittedName>
</protein>
<keyword evidence="4 6" id="KW-1133">Transmembrane helix</keyword>
<comment type="similarity">
    <text evidence="2">Belongs to the PER33/POM33 family.</text>
</comment>
<evidence type="ECO:0000313" key="8">
    <source>
        <dbReference type="Proteomes" id="UP000002866"/>
    </source>
</evidence>
<name>I2H6R3_HENB6</name>
<proteinExistence type="inferred from homology"/>
<dbReference type="KEGG" id="tbl:TBLA_0G01170"/>
<evidence type="ECO:0000256" key="6">
    <source>
        <dbReference type="SAM" id="Phobius"/>
    </source>
</evidence>
<dbReference type="GO" id="GO:0061024">
    <property type="term" value="P:membrane organization"/>
    <property type="evidence" value="ECO:0007669"/>
    <property type="project" value="TreeGrafter"/>
</dbReference>
<dbReference type="RefSeq" id="XP_004181584.1">
    <property type="nucleotide sequence ID" value="XM_004181536.1"/>
</dbReference>
<dbReference type="InterPro" id="IPR051645">
    <property type="entry name" value="PER33/POM33_regulator"/>
</dbReference>
<feature type="transmembrane region" description="Helical" evidence="6">
    <location>
        <begin position="213"/>
        <end position="239"/>
    </location>
</feature>
<dbReference type="AlphaFoldDB" id="I2H6R3"/>
<keyword evidence="3 6" id="KW-0812">Transmembrane</keyword>
<comment type="subcellular location">
    <subcellularLocation>
        <location evidence="1">Membrane</location>
        <topology evidence="1">Multi-pass membrane protein</topology>
    </subcellularLocation>
</comment>
<dbReference type="OrthoDB" id="5581259at2759"/>
<dbReference type="InParanoid" id="I2H6R3"/>
<dbReference type="OMA" id="WLRLNFS"/>
<evidence type="ECO:0000256" key="4">
    <source>
        <dbReference type="ARBA" id="ARBA00022989"/>
    </source>
</evidence>
<evidence type="ECO:0000256" key="3">
    <source>
        <dbReference type="ARBA" id="ARBA00022692"/>
    </source>
</evidence>
<dbReference type="FunCoup" id="I2H6R3">
    <property type="interactions" value="64"/>
</dbReference>